<dbReference type="Proteomes" id="UP000663879">
    <property type="component" value="Unassembled WGS sequence"/>
</dbReference>
<sequence length="173" mass="19778">MIGNLIPSNNVWALRDKDRMKTDFNDEIHAAFGYVSEKRPTLYFGAAEGEVRKLCNEARAYKVVKNPNNSNEHNCDENEHINDLVAESLNDSKNQSDKGENDSTCFEQVSFNYSNDGESTNDLLIEKAQNRQSFENHSFYGSSSKKSEDGDTKEQTNFKRKLKSSRYLLEDSE</sequence>
<dbReference type="EMBL" id="CAJNOC010001344">
    <property type="protein sequence ID" value="CAF0856507.1"/>
    <property type="molecule type" value="Genomic_DNA"/>
</dbReference>
<accession>A0A813WWH5</accession>
<reference evidence="2" key="1">
    <citation type="submission" date="2021-02" db="EMBL/GenBank/DDBJ databases">
        <authorList>
            <person name="Nowell W R."/>
        </authorList>
    </citation>
    <scope>NUCLEOTIDE SEQUENCE</scope>
    <source>
        <strain evidence="2">Ploen Becks lab</strain>
    </source>
</reference>
<feature type="region of interest" description="Disordered" evidence="1">
    <location>
        <begin position="134"/>
        <end position="173"/>
    </location>
</feature>
<keyword evidence="3" id="KW-1185">Reference proteome</keyword>
<feature type="compositionally biased region" description="Basic and acidic residues" evidence="1">
    <location>
        <begin position="145"/>
        <end position="157"/>
    </location>
</feature>
<protein>
    <submittedName>
        <fullName evidence="2">Uncharacterized protein</fullName>
    </submittedName>
</protein>
<dbReference type="AlphaFoldDB" id="A0A813WWH5"/>
<evidence type="ECO:0000313" key="2">
    <source>
        <dbReference type="EMBL" id="CAF0856507.1"/>
    </source>
</evidence>
<proteinExistence type="predicted"/>
<name>A0A813WWH5_9BILA</name>
<gene>
    <name evidence="2" type="ORF">OXX778_LOCUS9221</name>
</gene>
<evidence type="ECO:0000256" key="1">
    <source>
        <dbReference type="SAM" id="MobiDB-lite"/>
    </source>
</evidence>
<organism evidence="2 3">
    <name type="scientific">Brachionus calyciflorus</name>
    <dbReference type="NCBI Taxonomy" id="104777"/>
    <lineage>
        <taxon>Eukaryota</taxon>
        <taxon>Metazoa</taxon>
        <taxon>Spiralia</taxon>
        <taxon>Gnathifera</taxon>
        <taxon>Rotifera</taxon>
        <taxon>Eurotatoria</taxon>
        <taxon>Monogononta</taxon>
        <taxon>Pseudotrocha</taxon>
        <taxon>Ploima</taxon>
        <taxon>Brachionidae</taxon>
        <taxon>Brachionus</taxon>
    </lineage>
</organism>
<comment type="caution">
    <text evidence="2">The sequence shown here is derived from an EMBL/GenBank/DDBJ whole genome shotgun (WGS) entry which is preliminary data.</text>
</comment>
<evidence type="ECO:0000313" key="3">
    <source>
        <dbReference type="Proteomes" id="UP000663879"/>
    </source>
</evidence>
<feature type="compositionally biased region" description="Polar residues" evidence="1">
    <location>
        <begin position="134"/>
        <end position="144"/>
    </location>
</feature>